<organism evidence="2 3">
    <name type="scientific">Mycolicibacterium neoaurum</name>
    <name type="common">Mycobacterium neoaurum</name>
    <dbReference type="NCBI Taxonomy" id="1795"/>
    <lineage>
        <taxon>Bacteria</taxon>
        <taxon>Bacillati</taxon>
        <taxon>Actinomycetota</taxon>
        <taxon>Actinomycetes</taxon>
        <taxon>Mycobacteriales</taxon>
        <taxon>Mycobacteriaceae</taxon>
        <taxon>Mycolicibacterium</taxon>
    </lineage>
</organism>
<evidence type="ECO:0000313" key="2">
    <source>
        <dbReference type="EMBL" id="CDQ42694.1"/>
    </source>
</evidence>
<gene>
    <name evidence="2" type="ORF">BN1047_00550</name>
</gene>
<keyword evidence="1" id="KW-1133">Transmembrane helix</keyword>
<evidence type="ECO:0008006" key="4">
    <source>
        <dbReference type="Google" id="ProtNLM"/>
    </source>
</evidence>
<dbReference type="EMBL" id="LK021337">
    <property type="protein sequence ID" value="CDQ42694.1"/>
    <property type="molecule type" value="Genomic_DNA"/>
</dbReference>
<feature type="transmembrane region" description="Helical" evidence="1">
    <location>
        <begin position="64"/>
        <end position="85"/>
    </location>
</feature>
<feature type="transmembrane region" description="Helical" evidence="1">
    <location>
        <begin position="5"/>
        <end position="24"/>
    </location>
</feature>
<evidence type="ECO:0000256" key="1">
    <source>
        <dbReference type="SAM" id="Phobius"/>
    </source>
</evidence>
<keyword evidence="1" id="KW-0472">Membrane</keyword>
<evidence type="ECO:0000313" key="3">
    <source>
        <dbReference type="Proteomes" id="UP000028864"/>
    </source>
</evidence>
<name>A0AAV2WEW3_MYCNE</name>
<dbReference type="Proteomes" id="UP000028864">
    <property type="component" value="Unassembled WGS sequence"/>
</dbReference>
<sequence>MIVAAIGGLVIGHILWLVAISLAINTSNVPFWVLVVSGVITVLAGVIAALGWRAHQRKDRVATAFLWSVPVAPMLLTLTVLAVTYL</sequence>
<feature type="transmembrane region" description="Helical" evidence="1">
    <location>
        <begin position="30"/>
        <end position="52"/>
    </location>
</feature>
<reference evidence="2" key="1">
    <citation type="submission" date="2014-05" db="EMBL/GenBank/DDBJ databases">
        <authorList>
            <person name="Urmite Genomes"/>
        </authorList>
    </citation>
    <scope>NUCLEOTIDE SEQUENCE</scope>
    <source>
        <strain evidence="2">DSM 44074</strain>
    </source>
</reference>
<accession>A0AAV2WEW3</accession>
<reference evidence="2" key="2">
    <citation type="submission" date="2015-09" db="EMBL/GenBank/DDBJ databases">
        <title>Draft genome sequence of Mycobacterium neoaurum DSM 44074.</title>
        <authorList>
            <person name="Croce O."/>
            <person name="Robert C."/>
            <person name="Raoult D."/>
            <person name="Drancourt M."/>
        </authorList>
    </citation>
    <scope>NUCLEOTIDE SEQUENCE</scope>
    <source>
        <strain evidence="2">DSM 44074</strain>
    </source>
</reference>
<protein>
    <recommendedName>
        <fullName evidence="4">Transmembrane protein</fullName>
    </recommendedName>
</protein>
<keyword evidence="1" id="KW-0812">Transmembrane</keyword>
<proteinExistence type="predicted"/>
<dbReference type="AlphaFoldDB" id="A0AAV2WEW3"/>